<feature type="domain" description="ASPIC/UnbV" evidence="2">
    <location>
        <begin position="524"/>
        <end position="592"/>
    </location>
</feature>
<organism evidence="3">
    <name type="scientific">hydrothermal vent metagenome</name>
    <dbReference type="NCBI Taxonomy" id="652676"/>
    <lineage>
        <taxon>unclassified sequences</taxon>
        <taxon>metagenomes</taxon>
        <taxon>ecological metagenomes</taxon>
    </lineage>
</organism>
<dbReference type="Pfam" id="PF13517">
    <property type="entry name" value="FG-GAP_3"/>
    <property type="match status" value="2"/>
</dbReference>
<dbReference type="SUPFAM" id="SSF69318">
    <property type="entry name" value="Integrin alpha N-terminal domain"/>
    <property type="match status" value="1"/>
</dbReference>
<dbReference type="InterPro" id="IPR027039">
    <property type="entry name" value="Crtac1"/>
</dbReference>
<reference evidence="3" key="1">
    <citation type="submission" date="2018-06" db="EMBL/GenBank/DDBJ databases">
        <authorList>
            <person name="Zhirakovskaya E."/>
        </authorList>
    </citation>
    <scope>NUCLEOTIDE SEQUENCE</scope>
</reference>
<dbReference type="PANTHER" id="PTHR16026:SF0">
    <property type="entry name" value="CARTILAGE ACIDIC PROTEIN 1"/>
    <property type="match status" value="1"/>
</dbReference>
<evidence type="ECO:0000313" key="3">
    <source>
        <dbReference type="EMBL" id="VAW58396.1"/>
    </source>
</evidence>
<dbReference type="InterPro" id="IPR011519">
    <property type="entry name" value="UnbV_ASPIC"/>
</dbReference>
<sequence length="613" mass="65749">MIKHKLLKMGIAVLASGVFYSAMADNSGVFESTERSVLNPLATIKHNNFPGMGGGALFDYDNDGDLDIFVANGTGAPNYLYENDGEGNFVDVAAALGIQYIDSNCTSAGVGDFNNDGHIDLLIGRQNSETSASTPLFLKNMGRDNSGKTSFLDVSREVGFTSLPASVKAMGFAVADYDNDGLLDIYIASYDLSFSMDVMISTANDDPNVLLQNQGSEHGIPIFSDITESANVAGSLSFGRTDATQGISWRNHTFVTYASDVNHDGLTDIFALNETPGYVDLFINQGDMNFVLAEQQSLAQSGGWMGISSSDIDADGYLDYFITNLGSAMSQIPVPPGTNVSAPTEAGGTIHHLLLKGSQEGILRDVAAQTPVVASGVLPPEDIAAFSGLNAYELGWGNSFIDVDNRGWDDLYWVGSHYEGFAFNGVGRFLFNDAEGGFIDQTYERGLFNIPPENPLAFGQSYNGYSVLRGDLNRDGHIDLVVINGGDSPAPFASGGLRIFMNSGHDKNRSLSISLKSHTSNRYGIGALVEVRKVSFKHGESHRIGFNGPGQLKEMVTTTGAFSGVQPELHFGLGSDYTAVVIRVRWPGGHKSIRVVRSTESHITINEGSRGHR</sequence>
<dbReference type="InterPro" id="IPR028994">
    <property type="entry name" value="Integrin_alpha_N"/>
</dbReference>
<dbReference type="Pfam" id="PF07593">
    <property type="entry name" value="UnbV_ASPIC"/>
    <property type="match status" value="1"/>
</dbReference>
<dbReference type="Gene3D" id="2.130.10.130">
    <property type="entry name" value="Integrin alpha, N-terminal"/>
    <property type="match status" value="2"/>
</dbReference>
<dbReference type="EMBL" id="UOFG01000035">
    <property type="protein sequence ID" value="VAW58396.1"/>
    <property type="molecule type" value="Genomic_DNA"/>
</dbReference>
<evidence type="ECO:0000256" key="1">
    <source>
        <dbReference type="ARBA" id="ARBA00022729"/>
    </source>
</evidence>
<dbReference type="InterPro" id="IPR013517">
    <property type="entry name" value="FG-GAP"/>
</dbReference>
<accession>A0A3B0XPW4</accession>
<dbReference type="AlphaFoldDB" id="A0A3B0XPW4"/>
<evidence type="ECO:0000259" key="2">
    <source>
        <dbReference type="Pfam" id="PF07593"/>
    </source>
</evidence>
<keyword evidence="1" id="KW-0732">Signal</keyword>
<dbReference type="PANTHER" id="PTHR16026">
    <property type="entry name" value="CARTILAGE ACIDIC PROTEIN 1"/>
    <property type="match status" value="1"/>
</dbReference>
<gene>
    <name evidence="3" type="ORF">MNBD_GAMMA11-3005</name>
</gene>
<protein>
    <recommendedName>
        <fullName evidence="2">ASPIC/UnbV domain-containing protein</fullName>
    </recommendedName>
</protein>
<proteinExistence type="predicted"/>
<name>A0A3B0XPW4_9ZZZZ</name>